<evidence type="ECO:0000313" key="3">
    <source>
        <dbReference type="EMBL" id="MEE2036427.1"/>
    </source>
</evidence>
<name>A0ABU7K2X6_9ACTN</name>
<dbReference type="InterPro" id="IPR013830">
    <property type="entry name" value="SGNH_hydro"/>
</dbReference>
<reference evidence="3 4" key="1">
    <citation type="submission" date="2023-08" db="EMBL/GenBank/DDBJ databases">
        <authorList>
            <person name="Girao M."/>
            <person name="Carvalho M.F."/>
        </authorList>
    </citation>
    <scope>NUCLEOTIDE SEQUENCE [LARGE SCALE GENOMIC DNA]</scope>
    <source>
        <strain evidence="3 4">CT-R113</strain>
    </source>
</reference>
<dbReference type="Pfam" id="PF13472">
    <property type="entry name" value="Lipase_GDSL_2"/>
    <property type="match status" value="1"/>
</dbReference>
<feature type="region of interest" description="Disordered" evidence="1">
    <location>
        <begin position="14"/>
        <end position="35"/>
    </location>
</feature>
<dbReference type="RefSeq" id="WP_330090443.1">
    <property type="nucleotide sequence ID" value="NZ_JAUZMY010000003.1"/>
</dbReference>
<dbReference type="InterPro" id="IPR036514">
    <property type="entry name" value="SGNH_hydro_sf"/>
</dbReference>
<comment type="caution">
    <text evidence="3">The sequence shown here is derived from an EMBL/GenBank/DDBJ whole genome shotgun (WGS) entry which is preliminary data.</text>
</comment>
<dbReference type="Proteomes" id="UP001356095">
    <property type="component" value="Unassembled WGS sequence"/>
</dbReference>
<evidence type="ECO:0000256" key="1">
    <source>
        <dbReference type="SAM" id="MobiDB-lite"/>
    </source>
</evidence>
<feature type="domain" description="SGNH hydrolase-type esterase" evidence="2">
    <location>
        <begin position="37"/>
        <end position="310"/>
    </location>
</feature>
<dbReference type="SUPFAM" id="SSF52266">
    <property type="entry name" value="SGNH hydrolase"/>
    <property type="match status" value="1"/>
</dbReference>
<gene>
    <name evidence="3" type="ORF">Q8791_04220</name>
</gene>
<sequence length="321" mass="33931">MAAAAAVVLTAGCSGADGGGASDQEPSGADGGHYLSLGDSLAVGVQPDGNGMPGETEQGYTDILYRTLLEEDPGLEHERMGCAGEDTTTFLEGGLPRCEERYDDGEQLQAAEDFLADHEGEVDLVTLTIGANNFTRCVRGVNAPDGRADGSEDIDIDAECVADGLERLEEDVPEIAERLRTAAGPDTQIVAMTYYNPFLAFFLLDDDPAGQASASAEEAEEVFPEQEARGGLAEEAVEILTEVNGTLTDAYEAQGIDVADVDSVFQATNQEVPEGSETGMPANLQNVCDLTWMCDAERGPDIHPNEEGAREIASVFAEEVR</sequence>
<dbReference type="Gene3D" id="3.40.50.1110">
    <property type="entry name" value="SGNH hydrolase"/>
    <property type="match status" value="1"/>
</dbReference>
<accession>A0ABU7K2X6</accession>
<proteinExistence type="predicted"/>
<evidence type="ECO:0000313" key="4">
    <source>
        <dbReference type="Proteomes" id="UP001356095"/>
    </source>
</evidence>
<evidence type="ECO:0000259" key="2">
    <source>
        <dbReference type="Pfam" id="PF13472"/>
    </source>
</evidence>
<dbReference type="EMBL" id="JAUZMY010000003">
    <property type="protein sequence ID" value="MEE2036427.1"/>
    <property type="molecule type" value="Genomic_DNA"/>
</dbReference>
<keyword evidence="4" id="KW-1185">Reference proteome</keyword>
<organism evidence="3 4">
    <name type="scientific">Nocardiopsis codii</name>
    <dbReference type="NCBI Taxonomy" id="3065942"/>
    <lineage>
        <taxon>Bacteria</taxon>
        <taxon>Bacillati</taxon>
        <taxon>Actinomycetota</taxon>
        <taxon>Actinomycetes</taxon>
        <taxon>Streptosporangiales</taxon>
        <taxon>Nocardiopsidaceae</taxon>
        <taxon>Nocardiopsis</taxon>
    </lineage>
</organism>
<protein>
    <submittedName>
        <fullName evidence="3">GDSL-type esterase/lipase family protein</fullName>
    </submittedName>
</protein>